<dbReference type="InterPro" id="IPR011989">
    <property type="entry name" value="ARM-like"/>
</dbReference>
<evidence type="ECO:0000313" key="2">
    <source>
        <dbReference type="WBParaSite" id="nRc.2.0.1.t23497-RA"/>
    </source>
</evidence>
<name>A0A915JBG5_ROMCU</name>
<dbReference type="WBParaSite" id="nRc.2.0.1.t23497-RA">
    <property type="protein sequence ID" value="nRc.2.0.1.t23497-RA"/>
    <property type="gene ID" value="nRc.2.0.1.g23497"/>
</dbReference>
<proteinExistence type="predicted"/>
<keyword evidence="1" id="KW-1185">Reference proteome</keyword>
<dbReference type="AlphaFoldDB" id="A0A915JBG5"/>
<dbReference type="Gene3D" id="1.25.10.10">
    <property type="entry name" value="Leucine-rich Repeat Variant"/>
    <property type="match status" value="1"/>
</dbReference>
<reference evidence="2" key="1">
    <citation type="submission" date="2022-11" db="UniProtKB">
        <authorList>
            <consortium name="WormBaseParasite"/>
        </authorList>
    </citation>
    <scope>IDENTIFICATION</scope>
</reference>
<dbReference type="Proteomes" id="UP000887565">
    <property type="component" value="Unplaced"/>
</dbReference>
<evidence type="ECO:0000313" key="1">
    <source>
        <dbReference type="Proteomes" id="UP000887565"/>
    </source>
</evidence>
<sequence>LRKLRSSILSGVADYEGVDFFNELRNFEVPFQATVKDLRSQVVREACITIG</sequence>
<protein>
    <submittedName>
        <fullName evidence="2">Uncharacterized protein</fullName>
    </submittedName>
</protein>
<accession>A0A915JBG5</accession>
<organism evidence="1 2">
    <name type="scientific">Romanomermis culicivorax</name>
    <name type="common">Nematode worm</name>
    <dbReference type="NCBI Taxonomy" id="13658"/>
    <lineage>
        <taxon>Eukaryota</taxon>
        <taxon>Metazoa</taxon>
        <taxon>Ecdysozoa</taxon>
        <taxon>Nematoda</taxon>
        <taxon>Enoplea</taxon>
        <taxon>Dorylaimia</taxon>
        <taxon>Mermithida</taxon>
        <taxon>Mermithoidea</taxon>
        <taxon>Mermithidae</taxon>
        <taxon>Romanomermis</taxon>
    </lineage>
</organism>